<keyword evidence="4 6" id="KW-1133">Transmembrane helix</keyword>
<feature type="transmembrane region" description="Helical" evidence="6">
    <location>
        <begin position="39"/>
        <end position="63"/>
    </location>
</feature>
<dbReference type="Proteomes" id="UP000005850">
    <property type="component" value="Chromosome"/>
</dbReference>
<evidence type="ECO:0000256" key="3">
    <source>
        <dbReference type="ARBA" id="ARBA00022692"/>
    </source>
</evidence>
<feature type="transmembrane region" description="Helical" evidence="6">
    <location>
        <begin position="6"/>
        <end position="27"/>
    </location>
</feature>
<dbReference type="HOGENOM" id="CLU_087840_4_0_9"/>
<feature type="transmembrane region" description="Helical" evidence="6">
    <location>
        <begin position="112"/>
        <end position="134"/>
    </location>
</feature>
<keyword evidence="2" id="KW-1003">Cell membrane</keyword>
<dbReference type="AlphaFoldDB" id="A0A075R1B2"/>
<dbReference type="PANTHER" id="PTHR30086">
    <property type="entry name" value="ARGININE EXPORTER PROTEIN ARGO"/>
    <property type="match status" value="1"/>
</dbReference>
<comment type="subcellular location">
    <subcellularLocation>
        <location evidence="1">Cell membrane</location>
        <topology evidence="1">Multi-pass membrane protein</topology>
    </subcellularLocation>
</comment>
<feature type="transmembrane region" description="Helical" evidence="6">
    <location>
        <begin position="146"/>
        <end position="167"/>
    </location>
</feature>
<gene>
    <name evidence="7" type="primary">argO</name>
    <name evidence="7" type="ORF">BRLA_c006500</name>
</gene>
<reference evidence="7 8" key="1">
    <citation type="journal article" date="2011" name="J. Bacteriol.">
        <title>Genome sequence of Brevibacillus laterosporus LMG 15441, a pathogen of invertebrates.</title>
        <authorList>
            <person name="Djukic M."/>
            <person name="Poehlein A."/>
            <person name="Thurmer A."/>
            <person name="Daniel R."/>
        </authorList>
    </citation>
    <scope>NUCLEOTIDE SEQUENCE [LARGE SCALE GENOMIC DNA]</scope>
    <source>
        <strain evidence="7 8">LMG 15441</strain>
    </source>
</reference>
<keyword evidence="8" id="KW-1185">Reference proteome</keyword>
<dbReference type="STRING" id="1042163.BRLA_c006500"/>
<name>A0A075R1B2_BRELA</name>
<feature type="transmembrane region" description="Helical" evidence="6">
    <location>
        <begin position="179"/>
        <end position="200"/>
    </location>
</feature>
<evidence type="ECO:0000256" key="2">
    <source>
        <dbReference type="ARBA" id="ARBA00022475"/>
    </source>
</evidence>
<dbReference type="eggNOG" id="COG1279">
    <property type="taxonomic scope" value="Bacteria"/>
</dbReference>
<dbReference type="EMBL" id="CP007806">
    <property type="protein sequence ID" value="AIG25008.1"/>
    <property type="molecule type" value="Genomic_DNA"/>
</dbReference>
<evidence type="ECO:0000313" key="8">
    <source>
        <dbReference type="Proteomes" id="UP000005850"/>
    </source>
</evidence>
<evidence type="ECO:0000256" key="6">
    <source>
        <dbReference type="SAM" id="Phobius"/>
    </source>
</evidence>
<feature type="transmembrane region" description="Helical" evidence="6">
    <location>
        <begin position="69"/>
        <end position="91"/>
    </location>
</feature>
<sequence>MVLAWLHGMVLAFGLILPLGVQNIFIFNQGAAHKKFTRALPSIITASICDTILTLLAVLGVSMLLWKIVWLKTALVVVGACFLLYLGYMTWRSTTNAANVTTHASFTWRKQVMFAASVSLLNPHAIMDTIGVIGTSSTAYTGHEKVAFTVACILISWMWFLSLAWAGRMLGKVDNTGRIMLVINKLAAILIWLASAYLIYSGLSS</sequence>
<keyword evidence="5 6" id="KW-0472">Membrane</keyword>
<dbReference type="InterPro" id="IPR001123">
    <property type="entry name" value="LeuE-type"/>
</dbReference>
<evidence type="ECO:0000256" key="5">
    <source>
        <dbReference type="ARBA" id="ARBA00023136"/>
    </source>
</evidence>
<evidence type="ECO:0000256" key="1">
    <source>
        <dbReference type="ARBA" id="ARBA00004651"/>
    </source>
</evidence>
<dbReference type="KEGG" id="blr:BRLA_c006500"/>
<dbReference type="GO" id="GO:0015171">
    <property type="term" value="F:amino acid transmembrane transporter activity"/>
    <property type="evidence" value="ECO:0007669"/>
    <property type="project" value="TreeGrafter"/>
</dbReference>
<evidence type="ECO:0000256" key="4">
    <source>
        <dbReference type="ARBA" id="ARBA00022989"/>
    </source>
</evidence>
<accession>A0A075R1B2</accession>
<dbReference type="RefSeq" id="WP_003335508.1">
    <property type="nucleotide sequence ID" value="NZ_CP007806.1"/>
</dbReference>
<proteinExistence type="predicted"/>
<dbReference type="Pfam" id="PF01810">
    <property type="entry name" value="LysE"/>
    <property type="match status" value="1"/>
</dbReference>
<keyword evidence="3 6" id="KW-0812">Transmembrane</keyword>
<organism evidence="7 8">
    <name type="scientific">Brevibacillus laterosporus LMG 15441</name>
    <dbReference type="NCBI Taxonomy" id="1042163"/>
    <lineage>
        <taxon>Bacteria</taxon>
        <taxon>Bacillati</taxon>
        <taxon>Bacillota</taxon>
        <taxon>Bacilli</taxon>
        <taxon>Bacillales</taxon>
        <taxon>Paenibacillaceae</taxon>
        <taxon>Brevibacillus</taxon>
    </lineage>
</organism>
<evidence type="ECO:0000313" key="7">
    <source>
        <dbReference type="EMBL" id="AIG25008.1"/>
    </source>
</evidence>
<dbReference type="PANTHER" id="PTHR30086:SF20">
    <property type="entry name" value="ARGININE EXPORTER PROTEIN ARGO-RELATED"/>
    <property type="match status" value="1"/>
</dbReference>
<dbReference type="GO" id="GO:0005886">
    <property type="term" value="C:plasma membrane"/>
    <property type="evidence" value="ECO:0007669"/>
    <property type="project" value="UniProtKB-SubCell"/>
</dbReference>
<protein>
    <submittedName>
        <fullName evidence="7">Arginine exporter protein ArgO</fullName>
    </submittedName>
</protein>